<dbReference type="InterPro" id="IPR007355">
    <property type="entry name" value="DUF424"/>
</dbReference>
<evidence type="ECO:0000313" key="2">
    <source>
        <dbReference type="EMBL" id="KYC57508.1"/>
    </source>
</evidence>
<dbReference type="AlphaFoldDB" id="A0A150JBE6"/>
<accession>A0A150JJH9</accession>
<dbReference type="EMBL" id="LNJB01000011">
    <property type="protein sequence ID" value="KYC54572.1"/>
    <property type="molecule type" value="Genomic_DNA"/>
</dbReference>
<evidence type="ECO:0000313" key="1">
    <source>
        <dbReference type="EMBL" id="KYC54572.1"/>
    </source>
</evidence>
<evidence type="ECO:0000313" key="3">
    <source>
        <dbReference type="Proteomes" id="UP000092420"/>
    </source>
</evidence>
<gene>
    <name evidence="1" type="ORF">AN188_00962</name>
    <name evidence="2" type="ORF">APG09_01036</name>
</gene>
<protein>
    <recommendedName>
        <fullName evidence="4">DUF424 domain-containing protein</fullName>
    </recommendedName>
</protein>
<dbReference type="Gene3D" id="3.30.1860.10">
    <property type="entry name" value="uncharacterized conserved protein from methanopyrus kandleri domain like"/>
    <property type="match status" value="1"/>
</dbReference>
<organism evidence="1 3">
    <name type="scientific">Candidatus Methanofastidiosum methylothiophilum</name>
    <dbReference type="NCBI Taxonomy" id="1705564"/>
    <lineage>
        <taxon>Archaea</taxon>
        <taxon>Methanobacteriati</taxon>
        <taxon>Methanobacteriota</taxon>
        <taxon>Stenosarchaea group</taxon>
        <taxon>Candidatus Methanofastidiosia</taxon>
        <taxon>Candidatus Methanofastidiosales</taxon>
        <taxon>Candidatus Methanofastidiosaceae</taxon>
        <taxon>Candidatus Methanofastidiosum</taxon>
    </lineage>
</organism>
<proteinExistence type="predicted"/>
<accession>A0A150JBE6</accession>
<reference evidence="1 3" key="1">
    <citation type="journal article" date="2016" name="ISME J.">
        <title>Chasing the elusive Euryarchaeota class WSA2: genomes reveal a uniquely fastidious methyl-reducing methanogen.</title>
        <authorList>
            <person name="Nobu M.K."/>
            <person name="Narihiro T."/>
            <person name="Kuroda K."/>
            <person name="Mei R."/>
            <person name="Liu W.T."/>
        </authorList>
    </citation>
    <scope>NUCLEOTIDE SEQUENCE [LARGE SCALE GENOMIC DNA]</scope>
    <source>
        <strain evidence="1">ADurb1013_Bin02101</strain>
        <strain evidence="2">ADurb1213_Bin02801</strain>
    </source>
</reference>
<dbReference type="Proteomes" id="UP000092420">
    <property type="component" value="Unassembled WGS sequence"/>
</dbReference>
<accession>A0A150JK86</accession>
<dbReference type="Pfam" id="PF04242">
    <property type="entry name" value="DUF424"/>
    <property type="match status" value="1"/>
</dbReference>
<name>A0A150JBE6_9EURY</name>
<evidence type="ECO:0008006" key="4">
    <source>
        <dbReference type="Google" id="ProtNLM"/>
    </source>
</evidence>
<dbReference type="EMBL" id="LNJE01000011">
    <property type="protein sequence ID" value="KYC57508.1"/>
    <property type="molecule type" value="Genomic_DNA"/>
</dbReference>
<comment type="caution">
    <text evidence="1">The sequence shown here is derived from an EMBL/GenBank/DDBJ whole genome shotgun (WGS) entry which is preliminary data.</text>
</comment>
<sequence>MKFYYAIYQQGHELIVAVCDDDTLEGTFYCAERGIKIDVKKSFYGKKLGQKEDILSYMKDATILNLVGKKIVGIALSEGLISRECILEIGDTLHAQRVKM</sequence>